<feature type="domain" description="AB hydrolase-1" evidence="2">
    <location>
        <begin position="68"/>
        <end position="169"/>
    </location>
</feature>
<evidence type="ECO:0000256" key="1">
    <source>
        <dbReference type="SAM" id="SignalP"/>
    </source>
</evidence>
<dbReference type="EMBL" id="LR590484">
    <property type="protein sequence ID" value="VTR49790.1"/>
    <property type="molecule type" value="Genomic_DNA"/>
</dbReference>
<feature type="chain" id="PRO_5020542866" evidence="1">
    <location>
        <begin position="21"/>
        <end position="348"/>
    </location>
</feature>
<proteinExistence type="predicted"/>
<sequence>MRRLISSYFTMIFLISSVYAQDLDHQLRKKYESAKHTFLTFEKEHRGSIQTANHRISYLKWGSHRDKVFIWLPGSFLSAYDFYPFADALVKAGYSVLSVDHYGHGLTDIPKEDLDFWDFADDLASLMDNLKIKTAVVGGFSRGAYIATAFYDRHPEKVTGLVLEDGGTVAFKSLFDQMTPEAKQLFFGSVEPPLEVKKLLFGSCPTEFDIFSNINQIDGSPEQWQIFGFVKHRAGQWYLYHGLNEYMHMQDSIHYIQLLDRPSEVSRYAASMLRVDPMKTYRTLKVPMLILDAVGKDDSFDGRKGNRQLKDMHPELIEHQLFDCADHNIHFSCPQDFLTVLTKFLKPL</sequence>
<dbReference type="Gene3D" id="3.40.50.1820">
    <property type="entry name" value="alpha/beta hydrolase"/>
    <property type="match status" value="1"/>
</dbReference>
<dbReference type="SUPFAM" id="SSF53474">
    <property type="entry name" value="alpha/beta-Hydrolases"/>
    <property type="match status" value="1"/>
</dbReference>
<dbReference type="PANTHER" id="PTHR43798:SF33">
    <property type="entry name" value="HYDROLASE, PUTATIVE (AFU_ORTHOLOGUE AFUA_2G14860)-RELATED"/>
    <property type="match status" value="1"/>
</dbReference>
<organism evidence="3 4">
    <name type="scientific">Sphingobacterium thalpophilum</name>
    <dbReference type="NCBI Taxonomy" id="259"/>
    <lineage>
        <taxon>Bacteria</taxon>
        <taxon>Pseudomonadati</taxon>
        <taxon>Bacteroidota</taxon>
        <taxon>Sphingobacteriia</taxon>
        <taxon>Sphingobacteriales</taxon>
        <taxon>Sphingobacteriaceae</taxon>
        <taxon>Sphingobacterium</taxon>
    </lineage>
</organism>
<dbReference type="InterPro" id="IPR050266">
    <property type="entry name" value="AB_hydrolase_sf"/>
</dbReference>
<dbReference type="Proteomes" id="UP000308196">
    <property type="component" value="Chromosome"/>
</dbReference>
<feature type="signal peptide" evidence="1">
    <location>
        <begin position="1"/>
        <end position="20"/>
    </location>
</feature>
<gene>
    <name evidence="3" type="primary">mhpC</name>
    <name evidence="3" type="ORF">NCTC11429_03955</name>
</gene>
<dbReference type="STRING" id="1123265.GCA_000686625_04197"/>
<evidence type="ECO:0000259" key="2">
    <source>
        <dbReference type="Pfam" id="PF00561"/>
    </source>
</evidence>
<reference evidence="3 4" key="1">
    <citation type="submission" date="2019-05" db="EMBL/GenBank/DDBJ databases">
        <authorList>
            <consortium name="Pathogen Informatics"/>
        </authorList>
    </citation>
    <scope>NUCLEOTIDE SEQUENCE [LARGE SCALE GENOMIC DNA]</scope>
    <source>
        <strain evidence="3 4">NCTC11429</strain>
    </source>
</reference>
<dbReference type="EC" id="3.7.1.14" evidence="3"/>
<dbReference type="PANTHER" id="PTHR43798">
    <property type="entry name" value="MONOACYLGLYCEROL LIPASE"/>
    <property type="match status" value="1"/>
</dbReference>
<keyword evidence="3" id="KW-0378">Hydrolase</keyword>
<dbReference type="GO" id="GO:0016020">
    <property type="term" value="C:membrane"/>
    <property type="evidence" value="ECO:0007669"/>
    <property type="project" value="TreeGrafter"/>
</dbReference>
<accession>A0A4U9VR08</accession>
<dbReference type="Pfam" id="PF00561">
    <property type="entry name" value="Abhydrolase_1"/>
    <property type="match status" value="1"/>
</dbReference>
<dbReference type="AlphaFoldDB" id="A0A4U9VR08"/>
<dbReference type="InterPro" id="IPR029058">
    <property type="entry name" value="AB_hydrolase_fold"/>
</dbReference>
<keyword evidence="1" id="KW-0732">Signal</keyword>
<dbReference type="KEGG" id="stha:NCTC11429_03955"/>
<protein>
    <submittedName>
        <fullName evidence="3">2-hydroxy-6-oxononadienedioate/2-hydroxy-6-oxonon atrienedioate hydrolase</fullName>
        <ecNumber evidence="3">3.7.1.14</ecNumber>
    </submittedName>
</protein>
<dbReference type="GO" id="GO:0016787">
    <property type="term" value="F:hydrolase activity"/>
    <property type="evidence" value="ECO:0007669"/>
    <property type="project" value="UniProtKB-KW"/>
</dbReference>
<name>A0A4U9VR08_9SPHI</name>
<evidence type="ECO:0000313" key="3">
    <source>
        <dbReference type="EMBL" id="VTR49790.1"/>
    </source>
</evidence>
<evidence type="ECO:0000313" key="4">
    <source>
        <dbReference type="Proteomes" id="UP000308196"/>
    </source>
</evidence>
<dbReference type="InterPro" id="IPR000073">
    <property type="entry name" value="AB_hydrolase_1"/>
</dbReference>